<proteinExistence type="inferred from homology"/>
<comment type="similarity">
    <text evidence="3 16">Belongs to the CDP-alcohol phosphatidyltransferase class-I family.</text>
</comment>
<comment type="caution">
    <text evidence="18">The sequence shown here is derived from an EMBL/GenBank/DDBJ whole genome shotgun (WGS) entry which is preliminary data.</text>
</comment>
<dbReference type="Pfam" id="PF01066">
    <property type="entry name" value="CDP-OH_P_transf"/>
    <property type="match status" value="1"/>
</dbReference>
<evidence type="ECO:0000256" key="17">
    <source>
        <dbReference type="SAM" id="Phobius"/>
    </source>
</evidence>
<dbReference type="GO" id="GO:0008444">
    <property type="term" value="F:CDP-diacylglycerol-glycerol-3-phosphate 3-phosphatidyltransferase activity"/>
    <property type="evidence" value="ECO:0007669"/>
    <property type="project" value="UniProtKB-EC"/>
</dbReference>
<feature type="transmembrane region" description="Helical" evidence="17">
    <location>
        <begin position="55"/>
        <end position="76"/>
    </location>
</feature>
<organism evidence="18 19">
    <name type="scientific">Candidatus Nitronereus thalassa</name>
    <dbReference type="NCBI Taxonomy" id="3020898"/>
    <lineage>
        <taxon>Bacteria</taxon>
        <taxon>Pseudomonadati</taxon>
        <taxon>Nitrospirota</taxon>
        <taxon>Nitrospiria</taxon>
        <taxon>Nitrospirales</taxon>
        <taxon>Nitrospiraceae</taxon>
        <taxon>Candidatus Nitronereus</taxon>
    </lineage>
</organism>
<reference evidence="18 19" key="1">
    <citation type="journal article" date="2023" name="ISME J.">
        <title>Cultivation and genomic characterization of novel and ubiquitous marine nitrite-oxidizing bacteria from the Nitrospirales.</title>
        <authorList>
            <person name="Mueller A.J."/>
            <person name="Daebeler A."/>
            <person name="Herbold C.W."/>
            <person name="Kirkegaard R.H."/>
            <person name="Daims H."/>
        </authorList>
    </citation>
    <scope>NUCLEOTIDE SEQUENCE [LARGE SCALE GENOMIC DNA]</scope>
    <source>
        <strain evidence="18 19">EB</strain>
    </source>
</reference>
<evidence type="ECO:0000256" key="8">
    <source>
        <dbReference type="ARBA" id="ARBA00022692"/>
    </source>
</evidence>
<dbReference type="InterPro" id="IPR000462">
    <property type="entry name" value="CDP-OH_P_trans"/>
</dbReference>
<dbReference type="Proteomes" id="UP001250932">
    <property type="component" value="Unassembled WGS sequence"/>
</dbReference>
<gene>
    <name evidence="18" type="primary">pgsA</name>
    <name evidence="18" type="ORF">PPG34_02165</name>
</gene>
<name>A0ABU3K430_9BACT</name>
<dbReference type="PROSITE" id="PS00379">
    <property type="entry name" value="CDP_ALCOHOL_P_TRANSF"/>
    <property type="match status" value="1"/>
</dbReference>
<dbReference type="EMBL" id="JAQOUE010000001">
    <property type="protein sequence ID" value="MDT7041137.1"/>
    <property type="molecule type" value="Genomic_DNA"/>
</dbReference>
<evidence type="ECO:0000256" key="1">
    <source>
        <dbReference type="ARBA" id="ARBA00004141"/>
    </source>
</evidence>
<evidence type="ECO:0000256" key="11">
    <source>
        <dbReference type="ARBA" id="ARBA00023136"/>
    </source>
</evidence>
<dbReference type="InterPro" id="IPR048254">
    <property type="entry name" value="CDP_ALCOHOL_P_TRANSF_CS"/>
</dbReference>
<comment type="pathway">
    <text evidence="2">Phospholipid metabolism; phosphatidylglycerol biosynthesis; phosphatidylglycerol from CDP-diacylglycerol: step 1/2.</text>
</comment>
<dbReference type="RefSeq" id="WP_313831495.1">
    <property type="nucleotide sequence ID" value="NZ_JAQOUE010000001.1"/>
</dbReference>
<evidence type="ECO:0000256" key="3">
    <source>
        <dbReference type="ARBA" id="ARBA00010441"/>
    </source>
</evidence>
<dbReference type="NCBIfam" id="TIGR00560">
    <property type="entry name" value="pgsA"/>
    <property type="match status" value="1"/>
</dbReference>
<dbReference type="Gene3D" id="1.20.120.1760">
    <property type="match status" value="1"/>
</dbReference>
<evidence type="ECO:0000256" key="5">
    <source>
        <dbReference type="ARBA" id="ARBA00014944"/>
    </source>
</evidence>
<evidence type="ECO:0000256" key="15">
    <source>
        <dbReference type="NCBIfam" id="TIGR00560"/>
    </source>
</evidence>
<keyword evidence="11 17" id="KW-0472">Membrane</keyword>
<keyword evidence="10" id="KW-0443">Lipid metabolism</keyword>
<evidence type="ECO:0000256" key="9">
    <source>
        <dbReference type="ARBA" id="ARBA00022989"/>
    </source>
</evidence>
<evidence type="ECO:0000256" key="2">
    <source>
        <dbReference type="ARBA" id="ARBA00005042"/>
    </source>
</evidence>
<dbReference type="InterPro" id="IPR043130">
    <property type="entry name" value="CDP-OH_PTrfase_TM_dom"/>
</dbReference>
<dbReference type="PANTHER" id="PTHR14269:SF62">
    <property type="entry name" value="CDP-DIACYLGLYCEROL--GLYCEROL-3-PHOSPHATE 3-PHOSPHATIDYLTRANSFERASE 1, CHLOROPLASTIC"/>
    <property type="match status" value="1"/>
</dbReference>
<evidence type="ECO:0000256" key="10">
    <source>
        <dbReference type="ARBA" id="ARBA00023098"/>
    </source>
</evidence>
<comment type="subcellular location">
    <subcellularLocation>
        <location evidence="1">Membrane</location>
        <topology evidence="1">Multi-pass membrane protein</topology>
    </subcellularLocation>
</comment>
<sequence length="210" mass="23034">MPVSKVIKLPLEKNSQSPEPVVERSLNLPNVLTVLRILMVPIYVILFLNPTPIRSIAAASVFSLAALTDLLDGYLARRRGQVTKVGRLLDPIADKFLVISGLILLVQFQRIDAWLAIAFIVRELGITGVRAVAASKGLIIAAGQLGKYKVVLQLVGIIFLTLQGALVISFLDFYLLGTGLLYGALVFSIISAGQYLWEFWQALVNKDFIE</sequence>
<feature type="transmembrane region" description="Helical" evidence="17">
    <location>
        <begin position="180"/>
        <end position="197"/>
    </location>
</feature>
<dbReference type="PIRSF" id="PIRSF000847">
    <property type="entry name" value="Phos_ph_gly_syn"/>
    <property type="match status" value="1"/>
</dbReference>
<evidence type="ECO:0000256" key="4">
    <source>
        <dbReference type="ARBA" id="ARBA00013170"/>
    </source>
</evidence>
<evidence type="ECO:0000256" key="12">
    <source>
        <dbReference type="ARBA" id="ARBA00023209"/>
    </source>
</evidence>
<accession>A0ABU3K430</accession>
<keyword evidence="7 16" id="KW-0808">Transferase</keyword>
<keyword evidence="13" id="KW-1208">Phospholipid metabolism</keyword>
<evidence type="ECO:0000256" key="16">
    <source>
        <dbReference type="RuleBase" id="RU003750"/>
    </source>
</evidence>
<dbReference type="InterPro" id="IPR004570">
    <property type="entry name" value="Phosphatidylglycerol_P_synth"/>
</dbReference>
<protein>
    <recommendedName>
        <fullName evidence="5 15">CDP-diacylglycerol--glycerol-3-phosphate 3-phosphatidyltransferase</fullName>
        <ecNumber evidence="4 15">2.7.8.5</ecNumber>
    </recommendedName>
</protein>
<evidence type="ECO:0000256" key="13">
    <source>
        <dbReference type="ARBA" id="ARBA00023264"/>
    </source>
</evidence>
<keyword evidence="9 17" id="KW-1133">Transmembrane helix</keyword>
<keyword evidence="19" id="KW-1185">Reference proteome</keyword>
<feature type="transmembrane region" description="Helical" evidence="17">
    <location>
        <begin position="88"/>
        <end position="108"/>
    </location>
</feature>
<evidence type="ECO:0000256" key="6">
    <source>
        <dbReference type="ARBA" id="ARBA00022516"/>
    </source>
</evidence>
<feature type="transmembrane region" description="Helical" evidence="17">
    <location>
        <begin position="154"/>
        <end position="174"/>
    </location>
</feature>
<dbReference type="PANTHER" id="PTHR14269">
    <property type="entry name" value="CDP-DIACYLGLYCEROL--GLYCEROL-3-PHOSPHATE 3-PHOSPHATIDYLTRANSFERASE-RELATED"/>
    <property type="match status" value="1"/>
</dbReference>
<dbReference type="InterPro" id="IPR050324">
    <property type="entry name" value="CDP-alcohol_PTase-I"/>
</dbReference>
<keyword evidence="8 17" id="KW-0812">Transmembrane</keyword>
<dbReference type="EC" id="2.7.8.5" evidence="4 15"/>
<evidence type="ECO:0000256" key="14">
    <source>
        <dbReference type="ARBA" id="ARBA00048586"/>
    </source>
</evidence>
<comment type="catalytic activity">
    <reaction evidence="14">
        <text>a CDP-1,2-diacyl-sn-glycerol + sn-glycerol 3-phosphate = a 1,2-diacyl-sn-glycero-3-phospho-(1'-sn-glycero-3'-phosphate) + CMP + H(+)</text>
        <dbReference type="Rhea" id="RHEA:12593"/>
        <dbReference type="ChEBI" id="CHEBI:15378"/>
        <dbReference type="ChEBI" id="CHEBI:57597"/>
        <dbReference type="ChEBI" id="CHEBI:58332"/>
        <dbReference type="ChEBI" id="CHEBI:60110"/>
        <dbReference type="ChEBI" id="CHEBI:60377"/>
        <dbReference type="EC" id="2.7.8.5"/>
    </reaction>
</comment>
<keyword evidence="6" id="KW-0444">Lipid biosynthesis</keyword>
<evidence type="ECO:0000313" key="19">
    <source>
        <dbReference type="Proteomes" id="UP001250932"/>
    </source>
</evidence>
<evidence type="ECO:0000313" key="18">
    <source>
        <dbReference type="EMBL" id="MDT7041137.1"/>
    </source>
</evidence>
<feature type="transmembrane region" description="Helical" evidence="17">
    <location>
        <begin position="31"/>
        <end position="49"/>
    </location>
</feature>
<keyword evidence="12" id="KW-0594">Phospholipid biosynthesis</keyword>
<evidence type="ECO:0000256" key="7">
    <source>
        <dbReference type="ARBA" id="ARBA00022679"/>
    </source>
</evidence>